<reference evidence="2" key="1">
    <citation type="journal article" date="2019" name="Int. J. Syst. Evol. Microbiol.">
        <title>The Global Catalogue of Microorganisms (GCM) 10K type strain sequencing project: providing services to taxonomists for standard genome sequencing and annotation.</title>
        <authorList>
            <consortium name="The Broad Institute Genomics Platform"/>
            <consortium name="The Broad Institute Genome Sequencing Center for Infectious Disease"/>
            <person name="Wu L."/>
            <person name="Ma J."/>
        </authorList>
    </citation>
    <scope>NUCLEOTIDE SEQUENCE [LARGE SCALE GENOMIC DNA]</scope>
    <source>
        <strain evidence="2">KCTC 23984</strain>
    </source>
</reference>
<gene>
    <name evidence="1" type="ORF">ACFS7Z_21095</name>
</gene>
<accession>A0ABW6C0U9</accession>
<comment type="caution">
    <text evidence="1">The sequence shown here is derived from an EMBL/GenBank/DDBJ whole genome shotgun (WGS) entry which is preliminary data.</text>
</comment>
<evidence type="ECO:0000313" key="2">
    <source>
        <dbReference type="Proteomes" id="UP001597641"/>
    </source>
</evidence>
<dbReference type="RefSeq" id="WP_377489133.1">
    <property type="nucleotide sequence ID" value="NZ_JBHUOX010000021.1"/>
</dbReference>
<dbReference type="EMBL" id="JBHUOX010000021">
    <property type="protein sequence ID" value="MFD3002877.1"/>
    <property type="molecule type" value="Genomic_DNA"/>
</dbReference>
<keyword evidence="2" id="KW-1185">Reference proteome</keyword>
<dbReference type="Proteomes" id="UP001597641">
    <property type="component" value="Unassembled WGS sequence"/>
</dbReference>
<protein>
    <submittedName>
        <fullName evidence="1">Uncharacterized protein</fullName>
    </submittedName>
</protein>
<proteinExistence type="predicted"/>
<name>A0ABW6C0U9_9BACT</name>
<evidence type="ECO:0000313" key="1">
    <source>
        <dbReference type="EMBL" id="MFD3002877.1"/>
    </source>
</evidence>
<sequence>MQGEVDTVKIPDEQLRILRNVLGERIYFFYSDKLQVEPVEESHVFWSNGFALALSTINQAPGKLRTYINISADYRTCSKEASTYYEFEINVSNAPLWQEGSLQFGKLSSLKVFSDPILMIEIYQNCQKSGEKGRLHDCAMVFYSQSRKYMLQARQELVGGVNIMLHDALIEEKIKGLKLRHTLV</sequence>
<organism evidence="1 2">
    <name type="scientific">Pontibacter toksunensis</name>
    <dbReference type="NCBI Taxonomy" id="1332631"/>
    <lineage>
        <taxon>Bacteria</taxon>
        <taxon>Pseudomonadati</taxon>
        <taxon>Bacteroidota</taxon>
        <taxon>Cytophagia</taxon>
        <taxon>Cytophagales</taxon>
        <taxon>Hymenobacteraceae</taxon>
        <taxon>Pontibacter</taxon>
    </lineage>
</organism>